<evidence type="ECO:0000313" key="3">
    <source>
        <dbReference type="Proteomes" id="UP000030108"/>
    </source>
</evidence>
<evidence type="ECO:0000256" key="1">
    <source>
        <dbReference type="SAM" id="MobiDB-lite"/>
    </source>
</evidence>
<feature type="compositionally biased region" description="Acidic residues" evidence="1">
    <location>
        <begin position="131"/>
        <end position="140"/>
    </location>
</feature>
<evidence type="ECO:0000313" key="2">
    <source>
        <dbReference type="EMBL" id="EUC60380.1"/>
    </source>
</evidence>
<feature type="compositionally biased region" description="Polar residues" evidence="1">
    <location>
        <begin position="93"/>
        <end position="107"/>
    </location>
</feature>
<feature type="region of interest" description="Disordered" evidence="1">
    <location>
        <begin position="571"/>
        <end position="660"/>
    </location>
</feature>
<reference evidence="3" key="1">
    <citation type="journal article" date="2014" name="Genome Announc.">
        <title>Draft genome sequence of the plant-pathogenic soil fungus Rhizoctonia solani anastomosis group 3 strain Rhs1AP.</title>
        <authorList>
            <person name="Cubeta M.A."/>
            <person name="Thomas E."/>
            <person name="Dean R.A."/>
            <person name="Jabaji S."/>
            <person name="Neate S.M."/>
            <person name="Tavantzis S."/>
            <person name="Toda T."/>
            <person name="Vilgalys R."/>
            <person name="Bharathan N."/>
            <person name="Fedorova-Abrams N."/>
            <person name="Pakala S.B."/>
            <person name="Pakala S.M."/>
            <person name="Zafar N."/>
            <person name="Joardar V."/>
            <person name="Losada L."/>
            <person name="Nierman W.C."/>
        </authorList>
    </citation>
    <scope>NUCLEOTIDE SEQUENCE [LARGE SCALE GENOMIC DNA]</scope>
    <source>
        <strain evidence="3">AG-3</strain>
    </source>
</reference>
<accession>X8J8P3</accession>
<feature type="compositionally biased region" description="Polar residues" evidence="1">
    <location>
        <begin position="34"/>
        <end position="59"/>
    </location>
</feature>
<feature type="region of interest" description="Disordered" evidence="1">
    <location>
        <begin position="681"/>
        <end position="780"/>
    </location>
</feature>
<feature type="compositionally biased region" description="Basic residues" evidence="1">
    <location>
        <begin position="115"/>
        <end position="126"/>
    </location>
</feature>
<organism evidence="2 3">
    <name type="scientific">Rhizoctonia solani AG-3 Rhs1AP</name>
    <dbReference type="NCBI Taxonomy" id="1086054"/>
    <lineage>
        <taxon>Eukaryota</taxon>
        <taxon>Fungi</taxon>
        <taxon>Dikarya</taxon>
        <taxon>Basidiomycota</taxon>
        <taxon>Agaricomycotina</taxon>
        <taxon>Agaricomycetes</taxon>
        <taxon>Cantharellales</taxon>
        <taxon>Ceratobasidiaceae</taxon>
        <taxon>Rhizoctonia</taxon>
    </lineage>
</organism>
<feature type="compositionally biased region" description="Polar residues" evidence="1">
    <location>
        <begin position="610"/>
        <end position="619"/>
    </location>
</feature>
<feature type="compositionally biased region" description="Acidic residues" evidence="1">
    <location>
        <begin position="161"/>
        <end position="204"/>
    </location>
</feature>
<feature type="compositionally biased region" description="Acidic residues" evidence="1">
    <location>
        <begin position="744"/>
        <end position="755"/>
    </location>
</feature>
<dbReference type="Proteomes" id="UP000030108">
    <property type="component" value="Unassembled WGS sequence"/>
</dbReference>
<proteinExistence type="predicted"/>
<dbReference type="EMBL" id="JATN01000319">
    <property type="protein sequence ID" value="EUC60380.1"/>
    <property type="molecule type" value="Genomic_DNA"/>
</dbReference>
<name>X8J8P3_9AGAM</name>
<dbReference type="AlphaFoldDB" id="X8J8P3"/>
<protein>
    <submittedName>
        <fullName evidence="2">Uncharacterized protein</fullName>
    </submittedName>
</protein>
<feature type="region of interest" description="Disordered" evidence="1">
    <location>
        <begin position="1"/>
        <end position="216"/>
    </location>
</feature>
<feature type="compositionally biased region" description="Basic residues" evidence="1">
    <location>
        <begin position="727"/>
        <end position="739"/>
    </location>
</feature>
<sequence length="780" mass="85477">MPDKHKNQKKRVVPPTAPKSHTSRLLVKTGHRVQAQSASDVTNEQTPSSGKSASLTRTYPSPGPTVRKSVPRGESADPHLNRLPLLDFGAASTLRSPSQSIANPTLSDSDDARIGKKASPKNKRRKLELSSEADDSEDNANVDARSKAKRVKGKSKVPLESDMDLEDGENEGSDEDEDEGSDEDEDGNEDEDDGSTGSDEDEDAGPLTKSGVQANVQKGDMIQAHYQKARRAHALKIMLDMCALNHAQEAGKLEFPCDASGNPLHFVNNILVPHLNREFKKEWDIWGDRFVKLFKDSSRMPSDCDPIMTATNTNIRDAVRVGVWGTMRLAYRDYQTGNGEKLLEGRRSTSRNWQYRTTKGEHRQKALDLSSLPSKGLEFVGDPNFQSDEEIDPEDSKHRFVKVPEYRTEECTTFLGALDVAFEEFRPTRRNQMPIKRTYRKVNVEVPKLRSGDVPQWIVRREWENANPDLEQISRQRIDLKMTEVPNANAFRDFIHRYEPKKRIYSPSVSRPAVIATPVTAGAHPTAVDNVMHDDGPAAASNILLPATLGLIAPTGPSGVTPGVPVVASVEPSAPTSTTAPSEPHRFAPFPLPPNPPNSVQPPPGLNFSPAYTQFSHNQVVPGPPHINASGPGHYQLPGNQALGPPQFNDAPGHGGQQGAEVQVAHADFPLDPNLENSLTHSLWSNEMPPPPEIVRSTPELPRVESAPPIKAKNTEKKASKGGKASKNVRGKVKVKPKKSKEVIEEDDKQDEADEAVSGPSHLPRNAGNPSRLRLNVKGG</sequence>
<feature type="compositionally biased region" description="Basic residues" evidence="1">
    <location>
        <begin position="1"/>
        <end position="12"/>
    </location>
</feature>
<feature type="non-terminal residue" evidence="2">
    <location>
        <position position="780"/>
    </location>
</feature>
<dbReference type="OrthoDB" id="3266549at2759"/>
<comment type="caution">
    <text evidence="2">The sequence shown here is derived from an EMBL/GenBank/DDBJ whole genome shotgun (WGS) entry which is preliminary data.</text>
</comment>
<gene>
    <name evidence="2" type="ORF">RSOL_338650</name>
</gene>
<feature type="compositionally biased region" description="Pro residues" evidence="1">
    <location>
        <begin position="590"/>
        <end position="605"/>
    </location>
</feature>